<dbReference type="STRING" id="1227739.Hsw_1009"/>
<evidence type="ECO:0000313" key="3">
    <source>
        <dbReference type="Proteomes" id="UP000019423"/>
    </source>
</evidence>
<dbReference type="EMBL" id="CP007145">
    <property type="protein sequence ID" value="AHJ96604.1"/>
    <property type="molecule type" value="Genomic_DNA"/>
</dbReference>
<dbReference type="InterPro" id="IPR011083">
    <property type="entry name" value="Phage_tail_collar_dom"/>
</dbReference>
<dbReference type="eggNOG" id="COG4675">
    <property type="taxonomic scope" value="Bacteria"/>
</dbReference>
<dbReference type="KEGG" id="hsw:Hsw_1009"/>
<keyword evidence="3" id="KW-1185">Reference proteome</keyword>
<sequence length="183" mass="19070">MENFLGEIRLMSFSRAPRGWAFCQGQALPINQNQALFSLLGTQYGGDGVTTFKLPDLRGRVALGQGRSPISGSTYSMGQVQGQEGVALTVPQMPQHVHSTFTGTLNAGGDADINTSENTFPAVTSSDPAVKPYSTGTPNATMGAALSGAALAPGGGNQPHENRQPFLTLNYAIALTGIFPSRG</sequence>
<dbReference type="OrthoDB" id="9810174at2"/>
<feature type="domain" description="Phage tail collar" evidence="1">
    <location>
        <begin position="6"/>
        <end position="61"/>
    </location>
</feature>
<dbReference type="InterPro" id="IPR037053">
    <property type="entry name" value="Phage_tail_collar_dom_sf"/>
</dbReference>
<protein>
    <recommendedName>
        <fullName evidence="1">Phage tail collar domain-containing protein</fullName>
    </recommendedName>
</protein>
<organism evidence="2 3">
    <name type="scientific">Hymenobacter swuensis DY53</name>
    <dbReference type="NCBI Taxonomy" id="1227739"/>
    <lineage>
        <taxon>Bacteria</taxon>
        <taxon>Pseudomonadati</taxon>
        <taxon>Bacteroidota</taxon>
        <taxon>Cytophagia</taxon>
        <taxon>Cytophagales</taxon>
        <taxon>Hymenobacteraceae</taxon>
        <taxon>Hymenobacter</taxon>
    </lineage>
</organism>
<dbReference type="HOGENOM" id="CLU_087872_0_0_10"/>
<dbReference type="RefSeq" id="WP_044001275.1">
    <property type="nucleotide sequence ID" value="NZ_CP007145.1"/>
</dbReference>
<evidence type="ECO:0000259" key="1">
    <source>
        <dbReference type="Pfam" id="PF07484"/>
    </source>
</evidence>
<dbReference type="SUPFAM" id="SSF88874">
    <property type="entry name" value="Receptor-binding domain of short tail fibre protein gp12"/>
    <property type="match status" value="1"/>
</dbReference>
<accession>W8ETW1</accession>
<proteinExistence type="predicted"/>
<name>W8ETW1_9BACT</name>
<reference evidence="2 3" key="1">
    <citation type="submission" date="2014-01" db="EMBL/GenBank/DDBJ databases">
        <title>Complete genome sequence of ionizing-radiation resistance bacterium Hymenobacter swuensis DY53.</title>
        <authorList>
            <person name="Jung J.-H."/>
            <person name="Jeong S.-W."/>
            <person name="Joe M.-H."/>
            <person name="Cho y.-j."/>
            <person name="Kim M.-K."/>
            <person name="Lim S.-Y."/>
        </authorList>
    </citation>
    <scope>NUCLEOTIDE SEQUENCE [LARGE SCALE GENOMIC DNA]</scope>
    <source>
        <strain evidence="2 3">DY53</strain>
    </source>
</reference>
<dbReference type="PATRIC" id="fig|1227739.3.peg.1255"/>
<dbReference type="Proteomes" id="UP000019423">
    <property type="component" value="Chromosome"/>
</dbReference>
<dbReference type="Gene3D" id="3.90.1340.10">
    <property type="entry name" value="Phage tail collar domain"/>
    <property type="match status" value="1"/>
</dbReference>
<dbReference type="Pfam" id="PF07484">
    <property type="entry name" value="Collar"/>
    <property type="match status" value="1"/>
</dbReference>
<evidence type="ECO:0000313" key="2">
    <source>
        <dbReference type="EMBL" id="AHJ96604.1"/>
    </source>
</evidence>
<gene>
    <name evidence="2" type="ORF">Hsw_1009</name>
</gene>
<dbReference type="AlphaFoldDB" id="W8ETW1"/>